<dbReference type="Pfam" id="PF00144">
    <property type="entry name" value="Beta-lactamase"/>
    <property type="match status" value="1"/>
</dbReference>
<dbReference type="InterPro" id="IPR012338">
    <property type="entry name" value="Beta-lactam/transpept-like"/>
</dbReference>
<dbReference type="Gene3D" id="3.40.710.10">
    <property type="entry name" value="DD-peptidase/beta-lactamase superfamily"/>
    <property type="match status" value="1"/>
</dbReference>
<name>A0A7T8AS33_9GAMM</name>
<evidence type="ECO:0000313" key="4">
    <source>
        <dbReference type="EMBL" id="QQN89559.1"/>
    </source>
</evidence>
<dbReference type="Gene3D" id="3.10.450.590">
    <property type="match status" value="1"/>
</dbReference>
<dbReference type="PANTHER" id="PTHR46825">
    <property type="entry name" value="D-ALANYL-D-ALANINE-CARBOXYPEPTIDASE/ENDOPEPTIDASE AMPH"/>
    <property type="match status" value="1"/>
</dbReference>
<gene>
    <name evidence="4" type="ORF">IAQ69_09545</name>
</gene>
<dbReference type="EMBL" id="CP060811">
    <property type="protein sequence ID" value="QQN89559.1"/>
    <property type="molecule type" value="Genomic_DNA"/>
</dbReference>
<evidence type="ECO:0000259" key="2">
    <source>
        <dbReference type="Pfam" id="PF00144"/>
    </source>
</evidence>
<dbReference type="Pfam" id="PF13026">
    <property type="entry name" value="DUF3887"/>
    <property type="match status" value="1"/>
</dbReference>
<dbReference type="InterPro" id="IPR024981">
    <property type="entry name" value="DUF3887"/>
</dbReference>
<reference evidence="4 5" key="1">
    <citation type="submission" date="2020-08" db="EMBL/GenBank/DDBJ databases">
        <title>Emergence of ISAba1-mediated novel tet(X) in Acinetobacter variabilis from a chicken farm.</title>
        <authorList>
            <person name="Peng K."/>
            <person name="Li R."/>
        </authorList>
    </citation>
    <scope>NUCLEOTIDE SEQUENCE [LARGE SCALE GENOMIC DNA]</scope>
    <source>
        <strain evidence="4 5">XM9F202-2</strain>
    </source>
</reference>
<feature type="signal peptide" evidence="1">
    <location>
        <begin position="1"/>
        <end position="19"/>
    </location>
</feature>
<keyword evidence="4" id="KW-0378">Hydrolase</keyword>
<feature type="domain" description="DUF3887" evidence="3">
    <location>
        <begin position="30"/>
        <end position="114"/>
    </location>
</feature>
<keyword evidence="1" id="KW-0732">Signal</keyword>
<protein>
    <submittedName>
        <fullName evidence="4">Serine hydrolase</fullName>
    </submittedName>
</protein>
<accession>A0A7T8AS33</accession>
<proteinExistence type="predicted"/>
<dbReference type="AlphaFoldDB" id="A0A7T8AS33"/>
<dbReference type="InterPro" id="IPR050491">
    <property type="entry name" value="AmpC-like"/>
</dbReference>
<sequence length="466" mass="52132">MKKISLFLSSLLCMSSLYAQSDIEREVITQFQQDFNAQNYAAIFEKFSPEAKKAIPLNMFEKVSKDLQQQLGKIQSLEYIESKGKETAVYKANFEKDRLKLSMSLNNDQQISGLLFTPYIESTAANNKTVNAIQGYPKAIAEKIYQATRTFPEQTQVAIAVLDQDKTHYYGVQKHKDKILAKANQDKVFAIGSLTKVMTSTILAELVTQNKIKLDDKINPYYAFPFKDNIQVRFQDLANHTSGLPRLPSNLEVDDDTDPYKEYDAAKLEEYLKNSLELEHANNSGKVPHYSNLAVALLGQSLSQSQNKDFVELLNVYVFKKYGMKNSYTSPDQAAKQLVPAFDAKGKEITTWSFNTFLPAGGVFSTASDLTRFAQAQFDAKNAAIQLTQQATTEKAGSYQLGLGWFIREQENGTKIIWHGGNTAGHSAILMIDLNKKKAVTILANIAAVHPEMGNIEKLAAQLLQE</sequence>
<dbReference type="InterPro" id="IPR001466">
    <property type="entry name" value="Beta-lactam-related"/>
</dbReference>
<evidence type="ECO:0000259" key="3">
    <source>
        <dbReference type="Pfam" id="PF13026"/>
    </source>
</evidence>
<organism evidence="4 5">
    <name type="scientific">Acinetobacter variabilis</name>
    <dbReference type="NCBI Taxonomy" id="70346"/>
    <lineage>
        <taxon>Bacteria</taxon>
        <taxon>Pseudomonadati</taxon>
        <taxon>Pseudomonadota</taxon>
        <taxon>Gammaproteobacteria</taxon>
        <taxon>Moraxellales</taxon>
        <taxon>Moraxellaceae</taxon>
        <taxon>Acinetobacter</taxon>
    </lineage>
</organism>
<feature type="chain" id="PRO_5032282223" evidence="1">
    <location>
        <begin position="20"/>
        <end position="466"/>
    </location>
</feature>
<evidence type="ECO:0000256" key="1">
    <source>
        <dbReference type="SAM" id="SignalP"/>
    </source>
</evidence>
<feature type="domain" description="Beta-lactamase-related" evidence="2">
    <location>
        <begin position="157"/>
        <end position="459"/>
    </location>
</feature>
<dbReference type="Proteomes" id="UP000596079">
    <property type="component" value="Chromosome"/>
</dbReference>
<evidence type="ECO:0000313" key="5">
    <source>
        <dbReference type="Proteomes" id="UP000596079"/>
    </source>
</evidence>
<dbReference type="SUPFAM" id="SSF56601">
    <property type="entry name" value="beta-lactamase/transpeptidase-like"/>
    <property type="match status" value="1"/>
</dbReference>
<dbReference type="PANTHER" id="PTHR46825:SF8">
    <property type="entry name" value="BETA-LACTAMASE-RELATED"/>
    <property type="match status" value="1"/>
</dbReference>
<dbReference type="GO" id="GO:0016787">
    <property type="term" value="F:hydrolase activity"/>
    <property type="evidence" value="ECO:0007669"/>
    <property type="project" value="UniProtKB-KW"/>
</dbReference>